<dbReference type="InterPro" id="IPR018060">
    <property type="entry name" value="HTH_AraC"/>
</dbReference>
<gene>
    <name evidence="5" type="ORF">F5544_07935</name>
</gene>
<keyword evidence="3" id="KW-0804">Transcription</keyword>
<dbReference type="Proteomes" id="UP000503540">
    <property type="component" value="Chromosome"/>
</dbReference>
<dbReference type="Pfam" id="PF12852">
    <property type="entry name" value="Cupin_6"/>
    <property type="match status" value="1"/>
</dbReference>
<evidence type="ECO:0000313" key="6">
    <source>
        <dbReference type="Proteomes" id="UP000503540"/>
    </source>
</evidence>
<accession>A0A6G9Y8E7</accession>
<sequence>MDPFDDLLRSVRAEGAIFGKPVLSAPFALRFTDGAALTLCVPLRGSGWLVTADQRQRIEVGEVAIVRGPDPFVFTDDPDRGDEPTDIAGWSAEQPTGDTVLLAGTYQVRRAVPARLLRVLPPLLTVPDGEDCAPLREYLEGQLVGGHPGRQIVLDRLLDWLLVCTLRDWFDATAPAWYQALSDPVIGPVLRAMHETPGAPWTLATLATEAGVSRTTLAKRFAETVGEPPLAYLTDWRMTVAADLLAEPGATVSSVARRVGYADAFGFSSAFKRVRGVSPSAYLRSA</sequence>
<evidence type="ECO:0000313" key="5">
    <source>
        <dbReference type="EMBL" id="QIS09489.1"/>
    </source>
</evidence>
<dbReference type="EMBL" id="CP046172">
    <property type="protein sequence ID" value="QIS09489.1"/>
    <property type="molecule type" value="Genomic_DNA"/>
</dbReference>
<keyword evidence="6" id="KW-1185">Reference proteome</keyword>
<dbReference type="InterPro" id="IPR018062">
    <property type="entry name" value="HTH_AraC-typ_CS"/>
</dbReference>
<dbReference type="GO" id="GO:0043565">
    <property type="term" value="F:sequence-specific DNA binding"/>
    <property type="evidence" value="ECO:0007669"/>
    <property type="project" value="InterPro"/>
</dbReference>
<dbReference type="SMART" id="SM00342">
    <property type="entry name" value="HTH_ARAC"/>
    <property type="match status" value="1"/>
</dbReference>
<evidence type="ECO:0000259" key="4">
    <source>
        <dbReference type="PROSITE" id="PS01124"/>
    </source>
</evidence>
<evidence type="ECO:0000256" key="2">
    <source>
        <dbReference type="ARBA" id="ARBA00023125"/>
    </source>
</evidence>
<dbReference type="AlphaFoldDB" id="A0A6G9Y8E7"/>
<evidence type="ECO:0000256" key="1">
    <source>
        <dbReference type="ARBA" id="ARBA00023015"/>
    </source>
</evidence>
<dbReference type="Pfam" id="PF12833">
    <property type="entry name" value="HTH_18"/>
    <property type="match status" value="1"/>
</dbReference>
<dbReference type="RefSeq" id="WP_167472585.1">
    <property type="nucleotide sequence ID" value="NZ_CP046172.1"/>
</dbReference>
<reference evidence="5 6" key="1">
    <citation type="journal article" date="2019" name="ACS Chem. Biol.">
        <title>Identification and Mobilization of a Cryptic Antibiotic Biosynthesis Gene Locus from a Human-Pathogenic Nocardia Isolate.</title>
        <authorList>
            <person name="Herisse M."/>
            <person name="Ishida K."/>
            <person name="Porter J.L."/>
            <person name="Howden B."/>
            <person name="Hertweck C."/>
            <person name="Stinear T.P."/>
            <person name="Pidot S.J."/>
        </authorList>
    </citation>
    <scope>NUCLEOTIDE SEQUENCE [LARGE SCALE GENOMIC DNA]</scope>
    <source>
        <strain evidence="5 6">AUSMDU00012717</strain>
    </source>
</reference>
<dbReference type="InterPro" id="IPR050204">
    <property type="entry name" value="AraC_XylS_family_regulators"/>
</dbReference>
<dbReference type="PROSITE" id="PS01124">
    <property type="entry name" value="HTH_ARAC_FAMILY_2"/>
    <property type="match status" value="1"/>
</dbReference>
<organism evidence="5 6">
    <name type="scientific">Nocardia arthritidis</name>
    <dbReference type="NCBI Taxonomy" id="228602"/>
    <lineage>
        <taxon>Bacteria</taxon>
        <taxon>Bacillati</taxon>
        <taxon>Actinomycetota</taxon>
        <taxon>Actinomycetes</taxon>
        <taxon>Mycobacteriales</taxon>
        <taxon>Nocardiaceae</taxon>
        <taxon>Nocardia</taxon>
    </lineage>
</organism>
<dbReference type="SUPFAM" id="SSF46689">
    <property type="entry name" value="Homeodomain-like"/>
    <property type="match status" value="2"/>
</dbReference>
<evidence type="ECO:0000256" key="3">
    <source>
        <dbReference type="ARBA" id="ARBA00023163"/>
    </source>
</evidence>
<dbReference type="PROSITE" id="PS00041">
    <property type="entry name" value="HTH_ARAC_FAMILY_1"/>
    <property type="match status" value="1"/>
</dbReference>
<dbReference type="PANTHER" id="PTHR46796">
    <property type="entry name" value="HTH-TYPE TRANSCRIPTIONAL ACTIVATOR RHAS-RELATED"/>
    <property type="match status" value="1"/>
</dbReference>
<feature type="domain" description="HTH araC/xylS-type" evidence="4">
    <location>
        <begin position="187"/>
        <end position="285"/>
    </location>
</feature>
<proteinExistence type="predicted"/>
<dbReference type="InterPro" id="IPR032783">
    <property type="entry name" value="AraC_lig"/>
</dbReference>
<name>A0A6G9Y8E7_9NOCA</name>
<dbReference type="KEGG" id="nah:F5544_07935"/>
<dbReference type="InterPro" id="IPR009057">
    <property type="entry name" value="Homeodomain-like_sf"/>
</dbReference>
<keyword evidence="1" id="KW-0805">Transcription regulation</keyword>
<protein>
    <submittedName>
        <fullName evidence="5">Helix-turn-helix domain-containing protein</fullName>
    </submittedName>
</protein>
<keyword evidence="2" id="KW-0238">DNA-binding</keyword>
<dbReference type="Gene3D" id="1.10.10.60">
    <property type="entry name" value="Homeodomain-like"/>
    <property type="match status" value="1"/>
</dbReference>
<dbReference type="GO" id="GO:0003700">
    <property type="term" value="F:DNA-binding transcription factor activity"/>
    <property type="evidence" value="ECO:0007669"/>
    <property type="project" value="InterPro"/>
</dbReference>
<dbReference type="PANTHER" id="PTHR46796:SF13">
    <property type="entry name" value="HTH-TYPE TRANSCRIPTIONAL ACTIVATOR RHAS"/>
    <property type="match status" value="1"/>
</dbReference>